<reference evidence="1" key="1">
    <citation type="submission" date="2020-05" db="EMBL/GenBank/DDBJ databases">
        <authorList>
            <person name="Chiriac C."/>
            <person name="Salcher M."/>
            <person name="Ghai R."/>
            <person name="Kavagutti S V."/>
        </authorList>
    </citation>
    <scope>NUCLEOTIDE SEQUENCE</scope>
</reference>
<sequence>MNKEFDFLALLAGLGHDFASGLLKDADEFATNDLALGFRVTDISESFKEAFPSINNFEFDTGGRHIVTLDLFGFTLAQQTMVNKYARELIPHRFVHDGSGYR</sequence>
<dbReference type="EMBL" id="CAEZZX010000072">
    <property type="protein sequence ID" value="CAB4777005.1"/>
    <property type="molecule type" value="Genomic_DNA"/>
</dbReference>
<organism evidence="1">
    <name type="scientific">freshwater metagenome</name>
    <dbReference type="NCBI Taxonomy" id="449393"/>
    <lineage>
        <taxon>unclassified sequences</taxon>
        <taxon>metagenomes</taxon>
        <taxon>ecological metagenomes</taxon>
    </lineage>
</organism>
<dbReference type="AlphaFoldDB" id="A0A6J6W0X3"/>
<evidence type="ECO:0000313" key="1">
    <source>
        <dbReference type="EMBL" id="CAB4777005.1"/>
    </source>
</evidence>
<proteinExistence type="predicted"/>
<accession>A0A6J6W0X3</accession>
<gene>
    <name evidence="1" type="ORF">UFOPK2938_00476</name>
</gene>
<protein>
    <submittedName>
        <fullName evidence="1">Unannotated protein</fullName>
    </submittedName>
</protein>
<name>A0A6J6W0X3_9ZZZZ</name>